<reference evidence="3 4" key="2">
    <citation type="submission" date="2009-02" db="EMBL/GenBank/DDBJ databases">
        <title>Draft genome sequence of Holdemania filiformis DSM 12042.</title>
        <authorList>
            <person name="Sudarsanam P."/>
            <person name="Ley R."/>
            <person name="Guruge J."/>
            <person name="Turnbaugh P.J."/>
            <person name="Mahowald M."/>
            <person name="Liep D."/>
            <person name="Gordon J."/>
        </authorList>
    </citation>
    <scope>NUCLEOTIDE SEQUENCE [LARGE SCALE GENOMIC DNA]</scope>
    <source>
        <strain evidence="3 4">DSM 12042</strain>
    </source>
</reference>
<name>B9Y8L4_9FIRM</name>
<sequence>CLKYGIEPLITLSHYEIPLHLCRTYDGFRSRKTIDFFLRYADTVLRRYHDRVKYWLTFNEINVTLISPLLGAGVMTPKDQLSAQDRFQTAHHQLVASARATALAKQICPEIQIGCMAASAPRYPMTCDPQDMIAMMTSQQELDYFIHVHCTGEYPYYAKRLWRENNVCLEITEEDRQALKQTVDFISFSYYSSKVVAADESRYTMANGNIMRGLKNPYVPVSDYDYPIDPEGLRYILNYLYAHFHKPLFVAENGLGARDVLIADDHGGFTVKDQARIDFYRGHIQAMARAIDDGVEVFGYTSWGPIDCVSAASAEMTKRYGFVYVDRNQDGSGTLQRWKKQSFDWIGKVYRSNGADLD</sequence>
<dbReference type="Pfam" id="PF00232">
    <property type="entry name" value="Glyco_hydro_1"/>
    <property type="match status" value="1"/>
</dbReference>
<dbReference type="OrthoDB" id="108629at2"/>
<dbReference type="Proteomes" id="UP000005950">
    <property type="component" value="Unassembled WGS sequence"/>
</dbReference>
<dbReference type="InterPro" id="IPR017853">
    <property type="entry name" value="GH"/>
</dbReference>
<dbReference type="RefSeq" id="WP_006059349.1">
    <property type="nucleotide sequence ID" value="NZ_GG657557.1"/>
</dbReference>
<dbReference type="eggNOG" id="COG2723">
    <property type="taxonomic scope" value="Bacteria"/>
</dbReference>
<evidence type="ECO:0000313" key="4">
    <source>
        <dbReference type="Proteomes" id="UP000005950"/>
    </source>
</evidence>
<dbReference type="AlphaFoldDB" id="B9Y8L4"/>
<comment type="caution">
    <text evidence="3">The sequence shown here is derived from an EMBL/GenBank/DDBJ whole genome shotgun (WGS) entry which is preliminary data.</text>
</comment>
<organism evidence="3 4">
    <name type="scientific">Holdemania filiformis DSM 12042</name>
    <dbReference type="NCBI Taxonomy" id="545696"/>
    <lineage>
        <taxon>Bacteria</taxon>
        <taxon>Bacillati</taxon>
        <taxon>Bacillota</taxon>
        <taxon>Erysipelotrichia</taxon>
        <taxon>Erysipelotrichales</taxon>
        <taxon>Erysipelotrichaceae</taxon>
        <taxon>Holdemania</taxon>
    </lineage>
</organism>
<dbReference type="PANTHER" id="PTHR10353">
    <property type="entry name" value="GLYCOSYL HYDROLASE"/>
    <property type="match status" value="1"/>
</dbReference>
<dbReference type="STRING" id="545696.HOLDEFILI_02161"/>
<comment type="similarity">
    <text evidence="2">Belongs to the glycosyl hydrolase 1 family.</text>
</comment>
<gene>
    <name evidence="3" type="ORF">HOLDEFILI_02161</name>
</gene>
<dbReference type="PRINTS" id="PR00131">
    <property type="entry name" value="GLHYDRLASE1"/>
</dbReference>
<evidence type="ECO:0000256" key="2">
    <source>
        <dbReference type="RuleBase" id="RU003690"/>
    </source>
</evidence>
<feature type="non-terminal residue" evidence="3">
    <location>
        <position position="1"/>
    </location>
</feature>
<dbReference type="GO" id="GO:0008422">
    <property type="term" value="F:beta-glucosidase activity"/>
    <property type="evidence" value="ECO:0007669"/>
    <property type="project" value="TreeGrafter"/>
</dbReference>
<dbReference type="EMBL" id="ACCF01000127">
    <property type="protein sequence ID" value="EEF67702.1"/>
    <property type="molecule type" value="Genomic_DNA"/>
</dbReference>
<dbReference type="PANTHER" id="PTHR10353:SF122">
    <property type="entry name" value="6-PHOSPHO-BETA-GLUCOSIDASE ASCB-RELATED"/>
    <property type="match status" value="1"/>
</dbReference>
<dbReference type="InterPro" id="IPR001360">
    <property type="entry name" value="Glyco_hydro_1"/>
</dbReference>
<evidence type="ECO:0000256" key="1">
    <source>
        <dbReference type="ARBA" id="ARBA00023295"/>
    </source>
</evidence>
<protein>
    <submittedName>
        <fullName evidence="3">Glycosyl hydrolase, family 1</fullName>
    </submittedName>
</protein>
<dbReference type="SUPFAM" id="SSF51445">
    <property type="entry name" value="(Trans)glycosidases"/>
    <property type="match status" value="1"/>
</dbReference>
<dbReference type="HOGENOM" id="CLU_772779_0_0_9"/>
<accession>B9Y8L4</accession>
<proteinExistence type="inferred from homology"/>
<keyword evidence="1" id="KW-0326">Glycosidase</keyword>
<dbReference type="Gene3D" id="3.20.20.80">
    <property type="entry name" value="Glycosidases"/>
    <property type="match status" value="1"/>
</dbReference>
<dbReference type="GO" id="GO:0016052">
    <property type="term" value="P:carbohydrate catabolic process"/>
    <property type="evidence" value="ECO:0007669"/>
    <property type="project" value="TreeGrafter"/>
</dbReference>
<evidence type="ECO:0000313" key="3">
    <source>
        <dbReference type="EMBL" id="EEF67702.1"/>
    </source>
</evidence>
<dbReference type="GO" id="GO:0005829">
    <property type="term" value="C:cytosol"/>
    <property type="evidence" value="ECO:0007669"/>
    <property type="project" value="TreeGrafter"/>
</dbReference>
<keyword evidence="3" id="KW-0378">Hydrolase</keyword>
<reference evidence="3 4" key="1">
    <citation type="submission" date="2008-12" db="EMBL/GenBank/DDBJ databases">
        <authorList>
            <person name="Fulton L."/>
            <person name="Clifton S."/>
            <person name="Fulton B."/>
            <person name="Xu J."/>
            <person name="Minx P."/>
            <person name="Pepin K.H."/>
            <person name="Johnson M."/>
            <person name="Bhonagiri V."/>
            <person name="Nash W.E."/>
            <person name="Mardis E.R."/>
            <person name="Wilson R.K."/>
        </authorList>
    </citation>
    <scope>NUCLEOTIDE SEQUENCE [LARGE SCALE GENOMIC DNA]</scope>
    <source>
        <strain evidence="3 4">DSM 12042</strain>
    </source>
</reference>